<dbReference type="Pfam" id="PF01266">
    <property type="entry name" value="DAO"/>
    <property type="match status" value="1"/>
</dbReference>
<comment type="cofactor">
    <cofactor evidence="1">
        <name>FAD</name>
        <dbReference type="ChEBI" id="CHEBI:57692"/>
    </cofactor>
</comment>
<dbReference type="InterPro" id="IPR023209">
    <property type="entry name" value="DAO"/>
</dbReference>
<dbReference type="Gene3D" id="3.40.50.720">
    <property type="entry name" value="NAD(P)-binding Rossmann-like Domain"/>
    <property type="match status" value="1"/>
</dbReference>
<evidence type="ECO:0000313" key="7">
    <source>
        <dbReference type="EMBL" id="GAA5805863.1"/>
    </source>
</evidence>
<evidence type="ECO:0000256" key="1">
    <source>
        <dbReference type="ARBA" id="ARBA00001974"/>
    </source>
</evidence>
<dbReference type="PANTHER" id="PTHR11530:SF11">
    <property type="entry name" value="D-ASPARTATE OXIDASE"/>
    <property type="match status" value="1"/>
</dbReference>
<evidence type="ECO:0000256" key="3">
    <source>
        <dbReference type="ARBA" id="ARBA00022630"/>
    </source>
</evidence>
<name>A0ABP9YFY4_9FUNG</name>
<evidence type="ECO:0000313" key="8">
    <source>
        <dbReference type="Proteomes" id="UP001476247"/>
    </source>
</evidence>
<reference evidence="7 8" key="1">
    <citation type="submission" date="2024-04" db="EMBL/GenBank/DDBJ databases">
        <title>genome sequences of Mucor flavus KT1a and Helicostylum pulchrum KT1b strains isolation_sourced from the surface of a dry-aged beef.</title>
        <authorList>
            <person name="Toyotome T."/>
            <person name="Hosono M."/>
            <person name="Torimaru M."/>
            <person name="Fukuda K."/>
            <person name="Mikami N."/>
        </authorList>
    </citation>
    <scope>NUCLEOTIDE SEQUENCE [LARGE SCALE GENOMIC DNA]</scope>
    <source>
        <strain evidence="7 8">KT1b</strain>
    </source>
</reference>
<dbReference type="SUPFAM" id="SSF51971">
    <property type="entry name" value="Nucleotide-binding domain"/>
    <property type="match status" value="1"/>
</dbReference>
<protein>
    <recommendedName>
        <fullName evidence="6">FAD dependent oxidoreductase domain-containing protein</fullName>
    </recommendedName>
</protein>
<keyword evidence="5" id="KW-0560">Oxidoreductase</keyword>
<keyword evidence="4" id="KW-0274">FAD</keyword>
<organism evidence="7 8">
    <name type="scientific">Helicostylum pulchrum</name>
    <dbReference type="NCBI Taxonomy" id="562976"/>
    <lineage>
        <taxon>Eukaryota</taxon>
        <taxon>Fungi</taxon>
        <taxon>Fungi incertae sedis</taxon>
        <taxon>Mucoromycota</taxon>
        <taxon>Mucoromycotina</taxon>
        <taxon>Mucoromycetes</taxon>
        <taxon>Mucorales</taxon>
        <taxon>Mucorineae</taxon>
        <taxon>Mucoraceae</taxon>
        <taxon>Helicostylum</taxon>
    </lineage>
</organism>
<evidence type="ECO:0000256" key="5">
    <source>
        <dbReference type="ARBA" id="ARBA00023002"/>
    </source>
</evidence>
<evidence type="ECO:0000259" key="6">
    <source>
        <dbReference type="Pfam" id="PF01266"/>
    </source>
</evidence>
<evidence type="ECO:0000256" key="4">
    <source>
        <dbReference type="ARBA" id="ARBA00022827"/>
    </source>
</evidence>
<accession>A0ABP9YFY4</accession>
<keyword evidence="3" id="KW-0285">Flavoprotein</keyword>
<dbReference type="PANTHER" id="PTHR11530">
    <property type="entry name" value="D-AMINO ACID OXIDASE"/>
    <property type="match status" value="1"/>
</dbReference>
<dbReference type="InterPro" id="IPR006076">
    <property type="entry name" value="FAD-dep_OxRdtase"/>
</dbReference>
<evidence type="ECO:0000256" key="2">
    <source>
        <dbReference type="ARBA" id="ARBA00006730"/>
    </source>
</evidence>
<dbReference type="EMBL" id="BAABUJ010000052">
    <property type="protein sequence ID" value="GAA5805863.1"/>
    <property type="molecule type" value="Genomic_DNA"/>
</dbReference>
<comment type="similarity">
    <text evidence="2">Belongs to the DAMOX/DASOX family.</text>
</comment>
<sequence>MSNNIIVLGAGVTGLTTAICLLKDGYKNVTILAKHVPGDISSEYASPWAGASILTVANHDDYRLQGN</sequence>
<gene>
    <name evidence="7" type="ORF">HPULCUR_011389</name>
</gene>
<keyword evidence="8" id="KW-1185">Reference proteome</keyword>
<comment type="caution">
    <text evidence="7">The sequence shown here is derived from an EMBL/GenBank/DDBJ whole genome shotgun (WGS) entry which is preliminary data.</text>
</comment>
<dbReference type="Proteomes" id="UP001476247">
    <property type="component" value="Unassembled WGS sequence"/>
</dbReference>
<proteinExistence type="inferred from homology"/>
<feature type="domain" description="FAD dependent oxidoreductase" evidence="6">
    <location>
        <begin position="5"/>
        <end position="48"/>
    </location>
</feature>